<dbReference type="PANTHER" id="PTHR33988">
    <property type="entry name" value="ENDORIBONUCLEASE MAZF-RELATED"/>
    <property type="match status" value="1"/>
</dbReference>
<dbReference type="PANTHER" id="PTHR33988:SF2">
    <property type="entry name" value="ENDORIBONUCLEASE MAZF"/>
    <property type="match status" value="1"/>
</dbReference>
<dbReference type="InterPro" id="IPR011067">
    <property type="entry name" value="Plasmid_toxin/cell-grow_inhib"/>
</dbReference>
<dbReference type="GO" id="GO:0016787">
    <property type="term" value="F:hydrolase activity"/>
    <property type="evidence" value="ECO:0007669"/>
    <property type="project" value="UniProtKB-KW"/>
</dbReference>
<dbReference type="Gene3D" id="2.30.30.110">
    <property type="match status" value="1"/>
</dbReference>
<dbReference type="EMBL" id="AP014633">
    <property type="protein sequence ID" value="BAP57652.1"/>
    <property type="molecule type" value="Genomic_DNA"/>
</dbReference>
<keyword evidence="1" id="KW-0255">Endonuclease</keyword>
<gene>
    <name evidence="2" type="ORF">THII_3355</name>
</gene>
<dbReference type="InterPro" id="IPR003477">
    <property type="entry name" value="PemK-like"/>
</dbReference>
<dbReference type="GO" id="GO:0016075">
    <property type="term" value="P:rRNA catabolic process"/>
    <property type="evidence" value="ECO:0007669"/>
    <property type="project" value="TreeGrafter"/>
</dbReference>
<dbReference type="GO" id="GO:0004521">
    <property type="term" value="F:RNA endonuclease activity"/>
    <property type="evidence" value="ECO:0007669"/>
    <property type="project" value="TreeGrafter"/>
</dbReference>
<dbReference type="Pfam" id="PF02452">
    <property type="entry name" value="PemK_toxin"/>
    <property type="match status" value="1"/>
</dbReference>
<keyword evidence="1" id="KW-0540">Nuclease</keyword>
<dbReference type="KEGG" id="tig:THII_3355"/>
<accession>A0A090ANG5</accession>
<dbReference type="GO" id="GO:0003677">
    <property type="term" value="F:DNA binding"/>
    <property type="evidence" value="ECO:0007669"/>
    <property type="project" value="InterPro"/>
</dbReference>
<comment type="similarity">
    <text evidence="1">Belongs to the PemK/MazF family.</text>
</comment>
<reference evidence="2 3" key="1">
    <citation type="journal article" date="2014" name="ISME J.">
        <title>Ecophysiology of Thioploca ingrica as revealed by the complete genome sequence supplemented with proteomic evidence.</title>
        <authorList>
            <person name="Kojima H."/>
            <person name="Ogura Y."/>
            <person name="Yamamoto N."/>
            <person name="Togashi T."/>
            <person name="Mori H."/>
            <person name="Watanabe T."/>
            <person name="Nemoto F."/>
            <person name="Kurokawa K."/>
            <person name="Hayashi T."/>
            <person name="Fukui M."/>
        </authorList>
    </citation>
    <scope>NUCLEOTIDE SEQUENCE [LARGE SCALE GENOMIC DNA]</scope>
</reference>
<organism evidence="2 3">
    <name type="scientific">Thioploca ingrica</name>
    <dbReference type="NCBI Taxonomy" id="40754"/>
    <lineage>
        <taxon>Bacteria</taxon>
        <taxon>Pseudomonadati</taxon>
        <taxon>Pseudomonadota</taxon>
        <taxon>Gammaproteobacteria</taxon>
        <taxon>Thiotrichales</taxon>
        <taxon>Thiotrichaceae</taxon>
        <taxon>Thioploca</taxon>
    </lineage>
</organism>
<dbReference type="STRING" id="40754.THII_3355"/>
<dbReference type="SUPFAM" id="SSF50118">
    <property type="entry name" value="Cell growth inhibitor/plasmid maintenance toxic component"/>
    <property type="match status" value="1"/>
</dbReference>
<dbReference type="HOGENOM" id="CLU_121823_1_1_6"/>
<name>A0A090ANG5_9GAMM</name>
<keyword evidence="1" id="KW-0378">Hydrolase</keyword>
<comment type="function">
    <text evidence="1">Toxic component of a type II toxin-antitoxin (TA) system.</text>
</comment>
<proteinExistence type="inferred from homology"/>
<evidence type="ECO:0000313" key="2">
    <source>
        <dbReference type="EMBL" id="BAP57652.1"/>
    </source>
</evidence>
<dbReference type="EC" id="3.1.-.-" evidence="1"/>
<dbReference type="OrthoDB" id="9808744at2"/>
<dbReference type="GO" id="GO:0006402">
    <property type="term" value="P:mRNA catabolic process"/>
    <property type="evidence" value="ECO:0007669"/>
    <property type="project" value="TreeGrafter"/>
</dbReference>
<dbReference type="PIRSF" id="PIRSF033490">
    <property type="entry name" value="MazF"/>
    <property type="match status" value="1"/>
</dbReference>
<keyword evidence="3" id="KW-1185">Reference proteome</keyword>
<evidence type="ECO:0000313" key="3">
    <source>
        <dbReference type="Proteomes" id="UP000031623"/>
    </source>
</evidence>
<evidence type="ECO:0000256" key="1">
    <source>
        <dbReference type="PIRNR" id="PIRNR033490"/>
    </source>
</evidence>
<dbReference type="AlphaFoldDB" id="A0A090ANG5"/>
<dbReference type="Proteomes" id="UP000031623">
    <property type="component" value="Chromosome"/>
</dbReference>
<protein>
    <recommendedName>
        <fullName evidence="1">mRNA interferase</fullName>
        <ecNumber evidence="1">3.1.-.-</ecNumber>
    </recommendedName>
</protein>
<sequence>MEIRRFEVYLVSLDPTTGHEIKKTRPCVVISPDEMNKHIKTVIIAPMTTKRCAYITRIPITFDSKEGEIVLDQIRTVDKSRLVEYLGKVDESIAKEMTKILLEMFAE</sequence>